<dbReference type="AlphaFoldDB" id="A0A5M6IPV2"/>
<dbReference type="EMBL" id="VWPK01000035">
    <property type="protein sequence ID" value="KAA5610312.1"/>
    <property type="molecule type" value="Genomic_DNA"/>
</dbReference>
<dbReference type="Pfam" id="PF13460">
    <property type="entry name" value="NAD_binding_10"/>
    <property type="match status" value="1"/>
</dbReference>
<dbReference type="PANTHER" id="PTHR43355">
    <property type="entry name" value="FLAVIN REDUCTASE (NADPH)"/>
    <property type="match status" value="1"/>
</dbReference>
<evidence type="ECO:0000259" key="1">
    <source>
        <dbReference type="Pfam" id="PF13460"/>
    </source>
</evidence>
<sequence>MRILVFGATGGTGRAVVGTLLAAGHAVTAFVRDPAALPPLPGLGVASGDAMRLADVAPAVAGQDAVVVSLGITQRQGGLVPRMPRGGPPYVCEAGTANVIAAMQAAGVARLVCVTAFGVGDTRDAVSLPFRIIFRLFMRALMADKERQEVLVKASGLDWTLVQPVGLTDQPASGRWVASTDGRIGRSTVSRVDLGAFIAEEVTARRHLHETVVFSG</sequence>
<evidence type="ECO:0000313" key="2">
    <source>
        <dbReference type="EMBL" id="KAA5610312.1"/>
    </source>
</evidence>
<dbReference type="InterPro" id="IPR051606">
    <property type="entry name" value="Polyketide_Oxido-like"/>
</dbReference>
<evidence type="ECO:0000313" key="3">
    <source>
        <dbReference type="Proteomes" id="UP000325255"/>
    </source>
</evidence>
<dbReference type="InterPro" id="IPR016040">
    <property type="entry name" value="NAD(P)-bd_dom"/>
</dbReference>
<keyword evidence="3" id="KW-1185">Reference proteome</keyword>
<comment type="caution">
    <text evidence="2">The sequence shown here is derived from an EMBL/GenBank/DDBJ whole genome shotgun (WGS) entry which is preliminary data.</text>
</comment>
<dbReference type="Gene3D" id="3.40.50.720">
    <property type="entry name" value="NAD(P)-binding Rossmann-like Domain"/>
    <property type="match status" value="1"/>
</dbReference>
<dbReference type="OrthoDB" id="7352421at2"/>
<name>A0A5M6IPV2_9PROT</name>
<feature type="domain" description="NAD(P)-binding" evidence="1">
    <location>
        <begin position="7"/>
        <end position="203"/>
    </location>
</feature>
<proteinExistence type="predicted"/>
<dbReference type="PANTHER" id="PTHR43355:SF2">
    <property type="entry name" value="FLAVIN REDUCTASE (NADPH)"/>
    <property type="match status" value="1"/>
</dbReference>
<gene>
    <name evidence="2" type="ORF">F1189_20165</name>
</gene>
<protein>
    <submittedName>
        <fullName evidence="2">NAD(P)H-binding protein</fullName>
    </submittedName>
</protein>
<dbReference type="InterPro" id="IPR036291">
    <property type="entry name" value="NAD(P)-bd_dom_sf"/>
</dbReference>
<reference evidence="2 3" key="1">
    <citation type="submission" date="2019-09" db="EMBL/GenBank/DDBJ databases">
        <title>Genome sequence of Rhodovastum atsumiense, a diverse member of the Acetobacteraceae family of non-sulfur purple photosynthetic bacteria.</title>
        <authorList>
            <person name="Meyer T."/>
            <person name="Kyndt J."/>
        </authorList>
    </citation>
    <scope>NUCLEOTIDE SEQUENCE [LARGE SCALE GENOMIC DNA]</scope>
    <source>
        <strain evidence="2 3">DSM 21279</strain>
    </source>
</reference>
<organism evidence="2 3">
    <name type="scientific">Rhodovastum atsumiense</name>
    <dbReference type="NCBI Taxonomy" id="504468"/>
    <lineage>
        <taxon>Bacteria</taxon>
        <taxon>Pseudomonadati</taxon>
        <taxon>Pseudomonadota</taxon>
        <taxon>Alphaproteobacteria</taxon>
        <taxon>Acetobacterales</taxon>
        <taxon>Acetobacteraceae</taxon>
        <taxon>Rhodovastum</taxon>
    </lineage>
</organism>
<dbReference type="Proteomes" id="UP000325255">
    <property type="component" value="Unassembled WGS sequence"/>
</dbReference>
<accession>A0A5M6IPV2</accession>
<dbReference type="GO" id="GO:0004074">
    <property type="term" value="F:biliverdin reductase [NAD(P)H] activity"/>
    <property type="evidence" value="ECO:0007669"/>
    <property type="project" value="TreeGrafter"/>
</dbReference>
<dbReference type="GO" id="GO:0042602">
    <property type="term" value="F:riboflavin reductase (NADPH) activity"/>
    <property type="evidence" value="ECO:0007669"/>
    <property type="project" value="TreeGrafter"/>
</dbReference>
<dbReference type="SUPFAM" id="SSF51735">
    <property type="entry name" value="NAD(P)-binding Rossmann-fold domains"/>
    <property type="match status" value="1"/>
</dbReference>